<dbReference type="InterPro" id="IPR017946">
    <property type="entry name" value="PLC-like_Pdiesterase_TIM-brl"/>
</dbReference>
<gene>
    <name evidence="2" type="ORF">RT717_28090</name>
</gene>
<protein>
    <submittedName>
        <fullName evidence="2">Glycerophosphodiester phosphodiesterase family protein</fullName>
    </submittedName>
</protein>
<sequence length="281" mass="31883">MFSCTPQVPSFDWQGHRGARGLMPENTIPAFLKAMEYDIKTLEMDVVITADNMVVVSHDSFLSPTFCTDSLGSPISEGSEMKWNIYQMRSDELAMFDCGSKLHPGFPDQEKMKVNKPLLSEVFKAVDQYADDKGLNIPFYNIELKSDEEGDHIYHPEPSVFCELVYAEINGKVPFDKLTIQSFDFRILRYFHETYPEVKLSVLVGNDLSVEENLSELGFTPAVYSCYFKRLTADDVLFLHGKGLEVIPWTVNEVSEMQELIKMGVDGIITDYPNLIEQVAS</sequence>
<dbReference type="PANTHER" id="PTHR46211:SF14">
    <property type="entry name" value="GLYCEROPHOSPHODIESTER PHOSPHODIESTERASE"/>
    <property type="match status" value="1"/>
</dbReference>
<dbReference type="InterPro" id="IPR030395">
    <property type="entry name" value="GP_PDE_dom"/>
</dbReference>
<accession>A0ABZ0IYV8</accession>
<dbReference type="Gene3D" id="3.20.20.190">
    <property type="entry name" value="Phosphatidylinositol (PI) phosphodiesterase"/>
    <property type="match status" value="1"/>
</dbReference>
<dbReference type="Proteomes" id="UP001302349">
    <property type="component" value="Chromosome"/>
</dbReference>
<evidence type="ECO:0000259" key="1">
    <source>
        <dbReference type="PROSITE" id="PS51704"/>
    </source>
</evidence>
<dbReference type="PROSITE" id="PS51704">
    <property type="entry name" value="GP_PDE"/>
    <property type="match status" value="1"/>
</dbReference>
<evidence type="ECO:0000313" key="3">
    <source>
        <dbReference type="Proteomes" id="UP001302349"/>
    </source>
</evidence>
<keyword evidence="3" id="KW-1185">Reference proteome</keyword>
<dbReference type="EMBL" id="CP136051">
    <property type="protein sequence ID" value="WOK09791.1"/>
    <property type="molecule type" value="Genomic_DNA"/>
</dbReference>
<organism evidence="2 3">
    <name type="scientific">Imperialibacter roseus</name>
    <dbReference type="NCBI Taxonomy" id="1324217"/>
    <lineage>
        <taxon>Bacteria</taxon>
        <taxon>Pseudomonadati</taxon>
        <taxon>Bacteroidota</taxon>
        <taxon>Cytophagia</taxon>
        <taxon>Cytophagales</taxon>
        <taxon>Flammeovirgaceae</taxon>
        <taxon>Imperialibacter</taxon>
    </lineage>
</organism>
<name>A0ABZ0IYV8_9BACT</name>
<reference evidence="2 3" key="1">
    <citation type="journal article" date="2023" name="Microbiol. Resour. Announc.">
        <title>Complete Genome Sequence of Imperialibacter roseus strain P4T.</title>
        <authorList>
            <person name="Tizabi D.R."/>
            <person name="Bachvaroff T."/>
            <person name="Hill R.T."/>
        </authorList>
    </citation>
    <scope>NUCLEOTIDE SEQUENCE [LARGE SCALE GENOMIC DNA]</scope>
    <source>
        <strain evidence="2 3">P4T</strain>
    </source>
</reference>
<proteinExistence type="predicted"/>
<feature type="domain" description="GP-PDE" evidence="1">
    <location>
        <begin position="11"/>
        <end position="280"/>
    </location>
</feature>
<dbReference type="PANTHER" id="PTHR46211">
    <property type="entry name" value="GLYCEROPHOSPHORYL DIESTER PHOSPHODIESTERASE"/>
    <property type="match status" value="1"/>
</dbReference>
<evidence type="ECO:0000313" key="2">
    <source>
        <dbReference type="EMBL" id="WOK09791.1"/>
    </source>
</evidence>
<dbReference type="Pfam" id="PF03009">
    <property type="entry name" value="GDPD"/>
    <property type="match status" value="1"/>
</dbReference>
<dbReference type="SUPFAM" id="SSF51695">
    <property type="entry name" value="PLC-like phosphodiesterases"/>
    <property type="match status" value="1"/>
</dbReference>